<dbReference type="EMBL" id="JALJOS010000013">
    <property type="protein sequence ID" value="KAK9831801.1"/>
    <property type="molecule type" value="Genomic_DNA"/>
</dbReference>
<name>A0AAW1RE45_9CHLO</name>
<dbReference type="Proteomes" id="UP001438707">
    <property type="component" value="Unassembled WGS sequence"/>
</dbReference>
<sequence>MPSMILLPPSSRMYHALHICSLRLQQSFVHPKVHSELFLDVRDLSMYFSSLLTAQAHQQDTCLLNLRSPAPLTSAWRGQAVGGFSNTAFASGTSLRRCSTPRSVAARATLSVEANLFGRFFRVIRSYANSFVSGAEDPEKILDQAVVDLQGDLIKMRQASAQVLASQKQMQAKYDQSKEAGDQWFRRAQMAVEKGQDELAREALTRKKAYEDNARSMKAQLDAQTKASDQLKANMTMLDQKLSEAKSKKDTLKARAKSAQTSKQIQEMVQGLNTSNAMAAFDRMEEKVMALEAESEATLQLSDGDQLESKFRQMEGGDVDEELNRMKRGLPAASSSSSNSSSNSSGNSNSNAGRPVRDAIDFELEELRRKARE</sequence>
<dbReference type="Gene3D" id="3.40.50.300">
    <property type="entry name" value="P-loop containing nucleotide triphosphate hydrolases"/>
    <property type="match status" value="1"/>
</dbReference>
<evidence type="ECO:0000256" key="1">
    <source>
        <dbReference type="ARBA" id="ARBA00043985"/>
    </source>
</evidence>
<dbReference type="PANTHER" id="PTHR31088">
    <property type="entry name" value="MEMBRANE-ASSOCIATED PROTEIN VIPP1, CHLOROPLASTIC"/>
    <property type="match status" value="1"/>
</dbReference>
<evidence type="ECO:0000256" key="2">
    <source>
        <dbReference type="SAM" id="Coils"/>
    </source>
</evidence>
<keyword evidence="2" id="KW-0175">Coiled coil</keyword>
<feature type="coiled-coil region" evidence="2">
    <location>
        <begin position="200"/>
        <end position="301"/>
    </location>
</feature>
<organism evidence="4 5">
    <name type="scientific">Apatococcus lobatus</name>
    <dbReference type="NCBI Taxonomy" id="904363"/>
    <lineage>
        <taxon>Eukaryota</taxon>
        <taxon>Viridiplantae</taxon>
        <taxon>Chlorophyta</taxon>
        <taxon>core chlorophytes</taxon>
        <taxon>Trebouxiophyceae</taxon>
        <taxon>Chlorellales</taxon>
        <taxon>Chlorellaceae</taxon>
        <taxon>Apatococcus</taxon>
    </lineage>
</organism>
<feature type="compositionally biased region" description="Low complexity" evidence="3">
    <location>
        <begin position="334"/>
        <end position="351"/>
    </location>
</feature>
<dbReference type="AlphaFoldDB" id="A0AAW1RE45"/>
<evidence type="ECO:0000256" key="3">
    <source>
        <dbReference type="SAM" id="MobiDB-lite"/>
    </source>
</evidence>
<dbReference type="Pfam" id="PF04012">
    <property type="entry name" value="PspA_IM30"/>
    <property type="match status" value="1"/>
</dbReference>
<dbReference type="InterPro" id="IPR027417">
    <property type="entry name" value="P-loop_NTPase"/>
</dbReference>
<gene>
    <name evidence="4" type="ORF">WJX74_009759</name>
</gene>
<keyword evidence="5" id="KW-1185">Reference proteome</keyword>
<evidence type="ECO:0000313" key="5">
    <source>
        <dbReference type="Proteomes" id="UP001438707"/>
    </source>
</evidence>
<protein>
    <submittedName>
        <fullName evidence="4">Uncharacterized protein</fullName>
    </submittedName>
</protein>
<feature type="region of interest" description="Disordered" evidence="3">
    <location>
        <begin position="302"/>
        <end position="359"/>
    </location>
</feature>
<comment type="similarity">
    <text evidence="1">Belongs to the PspA/Vipp/IM30 family.</text>
</comment>
<proteinExistence type="inferred from homology"/>
<dbReference type="PANTHER" id="PTHR31088:SF6">
    <property type="entry name" value="PHAGE SHOCK PROTEIN A"/>
    <property type="match status" value="1"/>
</dbReference>
<dbReference type="InterPro" id="IPR007157">
    <property type="entry name" value="PspA_VIPP1"/>
</dbReference>
<accession>A0AAW1RE45</accession>
<comment type="caution">
    <text evidence="4">The sequence shown here is derived from an EMBL/GenBank/DDBJ whole genome shotgun (WGS) entry which is preliminary data.</text>
</comment>
<evidence type="ECO:0000313" key="4">
    <source>
        <dbReference type="EMBL" id="KAK9831801.1"/>
    </source>
</evidence>
<reference evidence="4 5" key="1">
    <citation type="journal article" date="2024" name="Nat. Commun.">
        <title>Phylogenomics reveals the evolutionary origins of lichenization in chlorophyte algae.</title>
        <authorList>
            <person name="Puginier C."/>
            <person name="Libourel C."/>
            <person name="Otte J."/>
            <person name="Skaloud P."/>
            <person name="Haon M."/>
            <person name="Grisel S."/>
            <person name="Petersen M."/>
            <person name="Berrin J.G."/>
            <person name="Delaux P.M."/>
            <person name="Dal Grande F."/>
            <person name="Keller J."/>
        </authorList>
    </citation>
    <scope>NUCLEOTIDE SEQUENCE [LARGE SCALE GENOMIC DNA]</scope>
    <source>
        <strain evidence="4 5">SAG 2145</strain>
    </source>
</reference>